<comment type="caution">
    <text evidence="2">The sequence shown here is derived from an EMBL/GenBank/DDBJ whole genome shotgun (WGS) entry which is preliminary data.</text>
</comment>
<dbReference type="Pfam" id="PF00754">
    <property type="entry name" value="F5_F8_type_C"/>
    <property type="match status" value="2"/>
</dbReference>
<feature type="domain" description="F5/8 type C" evidence="1">
    <location>
        <begin position="382"/>
        <end position="533"/>
    </location>
</feature>
<reference evidence="2" key="1">
    <citation type="submission" date="2022-11" db="EMBL/GenBank/DDBJ databases">
        <title>Marilongibacter aestuarii gen. nov., sp. nov., isolated from tidal flat sediment.</title>
        <authorList>
            <person name="Jiayan W."/>
        </authorList>
    </citation>
    <scope>NUCLEOTIDE SEQUENCE</scope>
    <source>
        <strain evidence="2">Z1-6</strain>
    </source>
</reference>
<evidence type="ECO:0000313" key="3">
    <source>
        <dbReference type="Proteomes" id="UP001145087"/>
    </source>
</evidence>
<accession>A0A9X3F9S4</accession>
<dbReference type="Gene3D" id="2.60.120.260">
    <property type="entry name" value="Galactose-binding domain-like"/>
    <property type="match status" value="2"/>
</dbReference>
<dbReference type="RefSeq" id="WP_343334808.1">
    <property type="nucleotide sequence ID" value="NZ_JAPOHD010000058.1"/>
</dbReference>
<dbReference type="InterPro" id="IPR000421">
    <property type="entry name" value="FA58C"/>
</dbReference>
<dbReference type="EMBL" id="JAPOHD010000058">
    <property type="protein sequence ID" value="MCY1722482.1"/>
    <property type="molecule type" value="Genomic_DNA"/>
</dbReference>
<protein>
    <submittedName>
        <fullName evidence="2">DUF4998 domain-containing protein</fullName>
    </submittedName>
</protein>
<dbReference type="AlphaFoldDB" id="A0A9X3F9S4"/>
<proteinExistence type="predicted"/>
<evidence type="ECO:0000313" key="2">
    <source>
        <dbReference type="EMBL" id="MCY1722482.1"/>
    </source>
</evidence>
<sequence length="536" mass="60655">MKKIAIYLTFIFAIAMLFNACEKMEDIHREYLDGEIIYAPKPLVIQTFAGKNRIGIKYYLINAVNVNKCIVEWDEGAGSQSVDITPNLPLDSIMFEINNLEERSYIFKIYTVDKHGNRSVKEQISGAAYDTKYVSLLTNRPLLSIDGGGTIDSLTLVWGTPPSGNTGVELAYNNMEGEPVIKMVLPDEDVTIIRGWESEGTMTYKSFYIPEENAIDTFESPSESTILPMFIEFEGEKITKVNWEIIDFSTEEPAEANWGPPIQGRAAAAIDNDLGTFWHTQWDGASPDYPHYFTVDMKDVVKINKIKTFRRQGDNRGQTEFRIYTSLDGVNFVNQGTFGYDATLDSMAYNLSNLPMARYIKYEATQGSNYFAFLAELDVYGQVATQLDRSDWVVTDFSSQEPAEANWSEYDYQGTVVAVLDAILSTFWHSAWDSSSPDYPHHFTIDMQKTVRMLAIDCARRQGNGGGHTKFQILTSNDGDNFTDQGTFDFNSQIDDVQLFPLPFLPEARYFKFVALEGPNNYTFLAELNVYGQILE</sequence>
<dbReference type="SUPFAM" id="SSF49785">
    <property type="entry name" value="Galactose-binding domain-like"/>
    <property type="match status" value="2"/>
</dbReference>
<name>A0A9X3F9S4_9BACT</name>
<evidence type="ECO:0000259" key="1">
    <source>
        <dbReference type="PROSITE" id="PS50022"/>
    </source>
</evidence>
<gene>
    <name evidence="2" type="ORF">OU798_19185</name>
</gene>
<dbReference type="Pfam" id="PF16389">
    <property type="entry name" value="DUF4998"/>
    <property type="match status" value="1"/>
</dbReference>
<dbReference type="PROSITE" id="PS50022">
    <property type="entry name" value="FA58C_3"/>
    <property type="match status" value="2"/>
</dbReference>
<keyword evidence="3" id="KW-1185">Reference proteome</keyword>
<dbReference type="InterPro" id="IPR008979">
    <property type="entry name" value="Galactose-bd-like_sf"/>
</dbReference>
<feature type="domain" description="F5/8 type C" evidence="1">
    <location>
        <begin position="225"/>
        <end position="381"/>
    </location>
</feature>
<organism evidence="2 3">
    <name type="scientific">Draconibacterium aestuarii</name>
    <dbReference type="NCBI Taxonomy" id="2998507"/>
    <lineage>
        <taxon>Bacteria</taxon>
        <taxon>Pseudomonadati</taxon>
        <taxon>Bacteroidota</taxon>
        <taxon>Bacteroidia</taxon>
        <taxon>Marinilabiliales</taxon>
        <taxon>Prolixibacteraceae</taxon>
        <taxon>Draconibacterium</taxon>
    </lineage>
</organism>
<dbReference type="Proteomes" id="UP001145087">
    <property type="component" value="Unassembled WGS sequence"/>
</dbReference>